<dbReference type="AlphaFoldDB" id="A0A1D1W4Y4"/>
<organism evidence="1 2">
    <name type="scientific">Ramazzottius varieornatus</name>
    <name type="common">Water bear</name>
    <name type="synonym">Tardigrade</name>
    <dbReference type="NCBI Taxonomy" id="947166"/>
    <lineage>
        <taxon>Eukaryota</taxon>
        <taxon>Metazoa</taxon>
        <taxon>Ecdysozoa</taxon>
        <taxon>Tardigrada</taxon>
        <taxon>Eutardigrada</taxon>
        <taxon>Parachela</taxon>
        <taxon>Hypsibioidea</taxon>
        <taxon>Ramazzottiidae</taxon>
        <taxon>Ramazzottius</taxon>
    </lineage>
</organism>
<dbReference type="EMBL" id="BDGG01000018">
    <property type="protein sequence ID" value="GAV08545.1"/>
    <property type="molecule type" value="Genomic_DNA"/>
</dbReference>
<comment type="caution">
    <text evidence="1">The sequence shown here is derived from an EMBL/GenBank/DDBJ whole genome shotgun (WGS) entry which is preliminary data.</text>
</comment>
<accession>A0A1D1W4Y4</accession>
<sequence length="97" mass="10936">MSASSQIKLFRDRLKFWDPKGKVKRLMQSSVTDMEEHDSKDCYSQELDRWLSTSPTVPGEQSSLVQRSGVRFEALKRAAGQTACGQMTVIPLAMVQL</sequence>
<dbReference type="Proteomes" id="UP000186922">
    <property type="component" value="Unassembled WGS sequence"/>
</dbReference>
<evidence type="ECO:0000313" key="2">
    <source>
        <dbReference type="Proteomes" id="UP000186922"/>
    </source>
</evidence>
<reference evidence="1 2" key="1">
    <citation type="journal article" date="2016" name="Nat. Commun.">
        <title>Extremotolerant tardigrade genome and improved radiotolerance of human cultured cells by tardigrade-unique protein.</title>
        <authorList>
            <person name="Hashimoto T."/>
            <person name="Horikawa D.D."/>
            <person name="Saito Y."/>
            <person name="Kuwahara H."/>
            <person name="Kozuka-Hata H."/>
            <person name="Shin-I T."/>
            <person name="Minakuchi Y."/>
            <person name="Ohishi K."/>
            <person name="Motoyama A."/>
            <person name="Aizu T."/>
            <person name="Enomoto A."/>
            <person name="Kondo K."/>
            <person name="Tanaka S."/>
            <person name="Hara Y."/>
            <person name="Koshikawa S."/>
            <person name="Sagara H."/>
            <person name="Miura T."/>
            <person name="Yokobori S."/>
            <person name="Miyagawa K."/>
            <person name="Suzuki Y."/>
            <person name="Kubo T."/>
            <person name="Oyama M."/>
            <person name="Kohara Y."/>
            <person name="Fujiyama A."/>
            <person name="Arakawa K."/>
            <person name="Katayama T."/>
            <person name="Toyoda A."/>
            <person name="Kunieda T."/>
        </authorList>
    </citation>
    <scope>NUCLEOTIDE SEQUENCE [LARGE SCALE GENOMIC DNA]</scope>
    <source>
        <strain evidence="1 2">YOKOZUNA-1</strain>
    </source>
</reference>
<protein>
    <submittedName>
        <fullName evidence="1">Uncharacterized protein</fullName>
    </submittedName>
</protein>
<evidence type="ECO:0000313" key="1">
    <source>
        <dbReference type="EMBL" id="GAV08545.1"/>
    </source>
</evidence>
<gene>
    <name evidence="1" type="primary">RvY_18218-1</name>
    <name evidence="1" type="synonym">RvY_18218.1</name>
    <name evidence="1" type="ORF">RvY_18218</name>
</gene>
<proteinExistence type="predicted"/>
<keyword evidence="2" id="KW-1185">Reference proteome</keyword>
<name>A0A1D1W4Y4_RAMVA</name>